<protein>
    <submittedName>
        <fullName evidence="1">Uncharacterized protein</fullName>
    </submittedName>
</protein>
<name>A0A8T1TX47_9STRA</name>
<organism evidence="1 2">
    <name type="scientific">Phytophthora cactorum</name>
    <dbReference type="NCBI Taxonomy" id="29920"/>
    <lineage>
        <taxon>Eukaryota</taxon>
        <taxon>Sar</taxon>
        <taxon>Stramenopiles</taxon>
        <taxon>Oomycota</taxon>
        <taxon>Peronosporomycetes</taxon>
        <taxon>Peronosporales</taxon>
        <taxon>Peronosporaceae</taxon>
        <taxon>Phytophthora</taxon>
    </lineage>
</organism>
<evidence type="ECO:0000313" key="2">
    <source>
        <dbReference type="Proteomes" id="UP000688947"/>
    </source>
</evidence>
<dbReference type="AlphaFoldDB" id="A0A8T1TX47"/>
<accession>A0A8T1TX47</accession>
<comment type="caution">
    <text evidence="1">The sequence shown here is derived from an EMBL/GenBank/DDBJ whole genome shotgun (WGS) entry which is preliminary data.</text>
</comment>
<sequence>MVCGEEGAVRVTECMCPVGGFKIEVVSCVRLVSTCGSQRQLDENHVSLIKSSSKQLMRGNWLEYGTRQSVQVESMVLPNVVRSKILIISA</sequence>
<evidence type="ECO:0000313" key="1">
    <source>
        <dbReference type="EMBL" id="KAG6949231.1"/>
    </source>
</evidence>
<proteinExistence type="predicted"/>
<gene>
    <name evidence="1" type="ORF">JG687_00015008</name>
</gene>
<dbReference type="EMBL" id="JAENGZ010001277">
    <property type="protein sequence ID" value="KAG6949231.1"/>
    <property type="molecule type" value="Genomic_DNA"/>
</dbReference>
<dbReference type="Proteomes" id="UP000688947">
    <property type="component" value="Unassembled WGS sequence"/>
</dbReference>
<reference evidence="1" key="1">
    <citation type="submission" date="2021-01" db="EMBL/GenBank/DDBJ databases">
        <title>Phytophthora aleatoria, a newly-described species from Pinus radiata is distinct from Phytophthora cactorum isolates based on comparative genomics.</title>
        <authorList>
            <person name="Mcdougal R."/>
            <person name="Panda P."/>
            <person name="Williams N."/>
            <person name="Studholme D.J."/>
        </authorList>
    </citation>
    <scope>NUCLEOTIDE SEQUENCE</scope>
    <source>
        <strain evidence="1">NZFS 3830</strain>
    </source>
</reference>